<name>A0ABS1JGB8_9BACL</name>
<sequence>MKKKKVAKVTSLALASALLVGGIPFQSAASASTVESVSANLKNAKFVAVKQAEATKLASAFISPKIETGSSNLVTVILTLASQPVAVGQYAAKSGNTALAAESSESAIATEQATVQSKAKSLGINMKVGRQFNTVLNGMEVTVPANQIEKLATIPGVKSIFENRTYYNIPDATEEQVGADANFDTVPLDQIGAQTAWAKGFTGKGLKIGVIDTGVDYLHPDLALAYKGGYNAKNHTNDPYEDIPHNGVAGSEHGTHVSGTIVGRAVNPTSDIVQKGIAYESDLYSYKVLGYDPATGKSSGSSAEVIDGIEHAVKDGMDVINLSLGSDGEKDPNSPDAIAINNAVLSGVVAVIANGNAADKGNYYYSNGSPASSQLAISVGAATSLSHHYTANATDSVTTGVTHSLLNMGWTTGHEDFATELGSAPLDAVYAGLGYPADYDGIDMTGKVAFVSRGDLPFVDKIANAKNAGAKAIVIFNGNALNGAPVLDESTPKLLDGRGGNVGPNGYVGDSFEYIPAFDMAGLEGREIARQLIANPGTPLQITLSNIQGSAVRGDTMATFSSRGPLAGGNYDIKPDLVAPGVNILSTWPAYGKADPTASYKEAYNRISGTSMATPHVAGMALLVKQAHPDWTPFDIRAALANTATEISDASNKQYDVYSQGAGRTNVDKAIDTPAVLESVDQITILDKNLTRQNVTNFNDNVSFGLMQPGAAAKTETLQVKNTSGQNLTYTASVHMHPSVTSDPSHPIATPDVNNIDVSLAGLTNGTVTAKAGATQAFSLNLAPKAAAVAGVYEGEVLLEAAGQPSLHLPFVVNVGDEGVKSGFGLQDIKLTNETISPNEDGVKDTTDLSVKVSADDINYLEVDVYGLDDVQIGTMAVKAEKDPVTGEYTPINPGTETFQLDGSYVDGTVDENNDPVVKHLTPGQYKVAVVGVHFNADDTYDSVYDVYHSFGVTDNSTAQEDVINAAESFQGNVTNTKEVNKPVLTLPTSATLNYKVIGSSNTEFINNDGVLVKTPSSGTQSVTLTVQVASVADPTITSTANVVVNLAPVQAKYLVFNKKTLDRTFGLTATVSLNDNPLVAPHYVGNTVVVFQLMKGTTPVAISAQSNVKVGQDLVAQFPGATGTDYWVKVSVADSLTPSLLNVGSSLSDSVELK</sequence>
<dbReference type="InterPro" id="IPR010259">
    <property type="entry name" value="S8pro/Inhibitor_I9"/>
</dbReference>
<dbReference type="PROSITE" id="PS00137">
    <property type="entry name" value="SUBTILASE_HIS"/>
    <property type="match status" value="1"/>
</dbReference>
<dbReference type="InterPro" id="IPR022398">
    <property type="entry name" value="Peptidase_S8_His-AS"/>
</dbReference>
<accession>A0ABS1JGB8</accession>
<organism evidence="14 15">
    <name type="scientific">Tumebacillus amylolyticus</name>
    <dbReference type="NCBI Taxonomy" id="2801339"/>
    <lineage>
        <taxon>Bacteria</taxon>
        <taxon>Bacillati</taxon>
        <taxon>Bacillota</taxon>
        <taxon>Bacilli</taxon>
        <taxon>Bacillales</taxon>
        <taxon>Alicyclobacillaceae</taxon>
        <taxon>Tumebacillus</taxon>
    </lineage>
</organism>
<dbReference type="InterPro" id="IPR023828">
    <property type="entry name" value="Peptidase_S8_Ser-AS"/>
</dbReference>
<dbReference type="InterPro" id="IPR015500">
    <property type="entry name" value="Peptidase_S8_subtilisin-rel"/>
</dbReference>
<dbReference type="PROSITE" id="PS00138">
    <property type="entry name" value="SUBTILASE_SER"/>
    <property type="match status" value="1"/>
</dbReference>
<dbReference type="Pfam" id="PF05922">
    <property type="entry name" value="Inhibitor_I9"/>
    <property type="match status" value="1"/>
</dbReference>
<feature type="domain" description="PA" evidence="12">
    <location>
        <begin position="433"/>
        <end position="480"/>
    </location>
</feature>
<dbReference type="InterPro" id="IPR036852">
    <property type="entry name" value="Peptidase_S8/S53_dom_sf"/>
</dbReference>
<feature type="active site" description="Charge relay system" evidence="8">
    <location>
        <position position="253"/>
    </location>
</feature>
<dbReference type="PANTHER" id="PTHR43806">
    <property type="entry name" value="PEPTIDASE S8"/>
    <property type="match status" value="1"/>
</dbReference>
<keyword evidence="6 8" id="KW-0378">Hydrolase</keyword>
<evidence type="ECO:0000256" key="9">
    <source>
        <dbReference type="RuleBase" id="RU003355"/>
    </source>
</evidence>
<gene>
    <name evidence="14" type="ORF">JJB07_22335</name>
</gene>
<feature type="domain" description="Peptidase S8/S53" evidence="11">
    <location>
        <begin position="203"/>
        <end position="661"/>
    </location>
</feature>
<evidence type="ECO:0000259" key="12">
    <source>
        <dbReference type="Pfam" id="PF02225"/>
    </source>
</evidence>
<dbReference type="PANTHER" id="PTHR43806:SF65">
    <property type="entry name" value="SERINE PROTEASE APRX"/>
    <property type="match status" value="1"/>
</dbReference>
<reference evidence="14 15" key="1">
    <citation type="submission" date="2021-01" db="EMBL/GenBank/DDBJ databases">
        <title>Tumebacillus sp. strain ITR2 16S ribosomal RNA gene Genome sequencing and assembly.</title>
        <authorList>
            <person name="Kang M."/>
        </authorList>
    </citation>
    <scope>NUCLEOTIDE SEQUENCE [LARGE SCALE GENOMIC DNA]</scope>
    <source>
        <strain evidence="14 15">ITR2</strain>
    </source>
</reference>
<feature type="signal peptide" evidence="10">
    <location>
        <begin position="1"/>
        <end position="28"/>
    </location>
</feature>
<evidence type="ECO:0000259" key="11">
    <source>
        <dbReference type="Pfam" id="PF00082"/>
    </source>
</evidence>
<dbReference type="InterPro" id="IPR023827">
    <property type="entry name" value="Peptidase_S8_Asp-AS"/>
</dbReference>
<feature type="active site" description="Charge relay system" evidence="8">
    <location>
        <position position="212"/>
    </location>
</feature>
<keyword evidence="4 8" id="KW-0645">Protease</keyword>
<dbReference type="Gene3D" id="3.40.50.200">
    <property type="entry name" value="Peptidase S8/S53 domain"/>
    <property type="match status" value="1"/>
</dbReference>
<keyword evidence="2" id="KW-0134">Cell wall</keyword>
<feature type="domain" description="Inhibitor I9" evidence="13">
    <location>
        <begin position="103"/>
        <end position="167"/>
    </location>
</feature>
<feature type="chain" id="PRO_5045873927" evidence="10">
    <location>
        <begin position="29"/>
        <end position="1155"/>
    </location>
</feature>
<evidence type="ECO:0000256" key="8">
    <source>
        <dbReference type="PROSITE-ProRule" id="PRU01240"/>
    </source>
</evidence>
<proteinExistence type="inferred from homology"/>
<dbReference type="PROSITE" id="PS51892">
    <property type="entry name" value="SUBTILASE"/>
    <property type="match status" value="1"/>
</dbReference>
<evidence type="ECO:0000259" key="13">
    <source>
        <dbReference type="Pfam" id="PF05922"/>
    </source>
</evidence>
<evidence type="ECO:0000256" key="7">
    <source>
        <dbReference type="ARBA" id="ARBA00022825"/>
    </source>
</evidence>
<dbReference type="EMBL" id="JAEQNB010000010">
    <property type="protein sequence ID" value="MBL0389334.1"/>
    <property type="molecule type" value="Genomic_DNA"/>
</dbReference>
<comment type="similarity">
    <text evidence="1 8 9">Belongs to the peptidase S8 family.</text>
</comment>
<dbReference type="Pfam" id="PF02225">
    <property type="entry name" value="PA"/>
    <property type="match status" value="1"/>
</dbReference>
<feature type="active site" description="Charge relay system" evidence="8">
    <location>
        <position position="611"/>
    </location>
</feature>
<evidence type="ECO:0000256" key="4">
    <source>
        <dbReference type="ARBA" id="ARBA00022670"/>
    </source>
</evidence>
<dbReference type="InterPro" id="IPR046450">
    <property type="entry name" value="PA_dom_sf"/>
</dbReference>
<evidence type="ECO:0000313" key="15">
    <source>
        <dbReference type="Proteomes" id="UP000602284"/>
    </source>
</evidence>
<evidence type="ECO:0000256" key="5">
    <source>
        <dbReference type="ARBA" id="ARBA00022729"/>
    </source>
</evidence>
<keyword evidence="3" id="KW-0964">Secreted</keyword>
<evidence type="ECO:0000313" key="14">
    <source>
        <dbReference type="EMBL" id="MBL0389334.1"/>
    </source>
</evidence>
<dbReference type="InterPro" id="IPR050131">
    <property type="entry name" value="Peptidase_S8_subtilisin-like"/>
</dbReference>
<dbReference type="SUPFAM" id="SSF52743">
    <property type="entry name" value="Subtilisin-like"/>
    <property type="match status" value="1"/>
</dbReference>
<dbReference type="CDD" id="cd07474">
    <property type="entry name" value="Peptidases_S8_subtilisin_Vpr-like"/>
    <property type="match status" value="1"/>
</dbReference>
<dbReference type="Gene3D" id="3.50.30.30">
    <property type="match status" value="1"/>
</dbReference>
<dbReference type="InterPro" id="IPR034213">
    <property type="entry name" value="S8_Vpr-like"/>
</dbReference>
<protein>
    <submittedName>
        <fullName evidence="14">S8 family serine peptidase</fullName>
    </submittedName>
</protein>
<keyword evidence="7 8" id="KW-0720">Serine protease</keyword>
<keyword evidence="15" id="KW-1185">Reference proteome</keyword>
<comment type="caution">
    <text evidence="14">The sequence shown here is derived from an EMBL/GenBank/DDBJ whole genome shotgun (WGS) entry which is preliminary data.</text>
</comment>
<dbReference type="RefSeq" id="WP_201638329.1">
    <property type="nucleotide sequence ID" value="NZ_JAEQNB010000010.1"/>
</dbReference>
<evidence type="ECO:0000256" key="1">
    <source>
        <dbReference type="ARBA" id="ARBA00011073"/>
    </source>
</evidence>
<dbReference type="PROSITE" id="PS00136">
    <property type="entry name" value="SUBTILASE_ASP"/>
    <property type="match status" value="1"/>
</dbReference>
<dbReference type="PRINTS" id="PR00723">
    <property type="entry name" value="SUBTILISIN"/>
</dbReference>
<evidence type="ECO:0000256" key="2">
    <source>
        <dbReference type="ARBA" id="ARBA00022512"/>
    </source>
</evidence>
<dbReference type="Proteomes" id="UP000602284">
    <property type="component" value="Unassembled WGS sequence"/>
</dbReference>
<dbReference type="InterPro" id="IPR000209">
    <property type="entry name" value="Peptidase_S8/S53_dom"/>
</dbReference>
<dbReference type="InterPro" id="IPR003137">
    <property type="entry name" value="PA_domain"/>
</dbReference>
<keyword evidence="5 10" id="KW-0732">Signal</keyword>
<evidence type="ECO:0000256" key="10">
    <source>
        <dbReference type="SAM" id="SignalP"/>
    </source>
</evidence>
<dbReference type="Pfam" id="PF00082">
    <property type="entry name" value="Peptidase_S8"/>
    <property type="match status" value="1"/>
</dbReference>
<dbReference type="SUPFAM" id="SSF52025">
    <property type="entry name" value="PA domain"/>
    <property type="match status" value="1"/>
</dbReference>
<evidence type="ECO:0000256" key="3">
    <source>
        <dbReference type="ARBA" id="ARBA00022525"/>
    </source>
</evidence>
<evidence type="ECO:0000256" key="6">
    <source>
        <dbReference type="ARBA" id="ARBA00022801"/>
    </source>
</evidence>